<sequence>MAQSIQSLFSNRRQKSKRGLQAHKRHRKGVKMLEKLLLTAISIISAQLGQEVTLDTSVSPTRSTLPDSSGNISHRGLEVLATKGLASTRLIKTGLCGFEINNILYSTYRRIKVVIACQQKQSHTKLRNYN</sequence>
<dbReference type="Proteomes" id="UP000031668">
    <property type="component" value="Unassembled WGS sequence"/>
</dbReference>
<feature type="region of interest" description="Disordered" evidence="1">
    <location>
        <begin position="1"/>
        <end position="26"/>
    </location>
</feature>
<evidence type="ECO:0000313" key="2">
    <source>
        <dbReference type="EMBL" id="KII60385.1"/>
    </source>
</evidence>
<keyword evidence="3" id="KW-1185">Reference proteome</keyword>
<organism evidence="2 3">
    <name type="scientific">Thelohanellus kitauei</name>
    <name type="common">Myxosporean</name>
    <dbReference type="NCBI Taxonomy" id="669202"/>
    <lineage>
        <taxon>Eukaryota</taxon>
        <taxon>Metazoa</taxon>
        <taxon>Cnidaria</taxon>
        <taxon>Myxozoa</taxon>
        <taxon>Myxosporea</taxon>
        <taxon>Bivalvulida</taxon>
        <taxon>Platysporina</taxon>
        <taxon>Myxobolidae</taxon>
        <taxon>Thelohanellus</taxon>
    </lineage>
</organism>
<gene>
    <name evidence="2" type="ORF">RF11_15745</name>
</gene>
<dbReference type="AlphaFoldDB" id="A0A0C2M013"/>
<feature type="compositionally biased region" description="Polar residues" evidence="1">
    <location>
        <begin position="1"/>
        <end position="11"/>
    </location>
</feature>
<proteinExistence type="predicted"/>
<accession>A0A0C2M013</accession>
<name>A0A0C2M013_THEKT</name>
<comment type="caution">
    <text evidence="2">The sequence shown here is derived from an EMBL/GenBank/DDBJ whole genome shotgun (WGS) entry which is preliminary data.</text>
</comment>
<protein>
    <submittedName>
        <fullName evidence="2">Uncharacterized protein</fullName>
    </submittedName>
</protein>
<feature type="compositionally biased region" description="Basic residues" evidence="1">
    <location>
        <begin position="12"/>
        <end position="26"/>
    </location>
</feature>
<evidence type="ECO:0000313" key="3">
    <source>
        <dbReference type="Proteomes" id="UP000031668"/>
    </source>
</evidence>
<dbReference type="EMBL" id="JWZT01005657">
    <property type="protein sequence ID" value="KII60385.1"/>
    <property type="molecule type" value="Genomic_DNA"/>
</dbReference>
<evidence type="ECO:0000256" key="1">
    <source>
        <dbReference type="SAM" id="MobiDB-lite"/>
    </source>
</evidence>
<reference evidence="2 3" key="1">
    <citation type="journal article" date="2014" name="Genome Biol. Evol.">
        <title>The genome of the myxosporean Thelohanellus kitauei shows adaptations to nutrient acquisition within its fish host.</title>
        <authorList>
            <person name="Yang Y."/>
            <person name="Xiong J."/>
            <person name="Zhou Z."/>
            <person name="Huo F."/>
            <person name="Miao W."/>
            <person name="Ran C."/>
            <person name="Liu Y."/>
            <person name="Zhang J."/>
            <person name="Feng J."/>
            <person name="Wang M."/>
            <person name="Wang M."/>
            <person name="Wang L."/>
            <person name="Yao B."/>
        </authorList>
    </citation>
    <scope>NUCLEOTIDE SEQUENCE [LARGE SCALE GENOMIC DNA]</scope>
    <source>
        <strain evidence="2">Wuqing</strain>
    </source>
</reference>